<keyword evidence="3" id="KW-1185">Reference proteome</keyword>
<dbReference type="InterPro" id="IPR008727">
    <property type="entry name" value="PAAR_motif"/>
</dbReference>
<evidence type="ECO:0000313" key="2">
    <source>
        <dbReference type="EnsemblPlants" id="KEH15441"/>
    </source>
</evidence>
<dbReference type="EMBL" id="KL403769">
    <property type="protein sequence ID" value="KEH15441.1"/>
    <property type="molecule type" value="Genomic_DNA"/>
</dbReference>
<dbReference type="Gene3D" id="2.60.200.60">
    <property type="match status" value="1"/>
</dbReference>
<dbReference type="Pfam" id="PF05488">
    <property type="entry name" value="PAAR_motif"/>
    <property type="match status" value="1"/>
</dbReference>
<proteinExistence type="predicted"/>
<reference evidence="1 3" key="2">
    <citation type="journal article" date="2014" name="BMC Genomics">
        <title>An improved genome release (version Mt4.0) for the model legume Medicago truncatula.</title>
        <authorList>
            <person name="Tang H."/>
            <person name="Krishnakumar V."/>
            <person name="Bidwell S."/>
            <person name="Rosen B."/>
            <person name="Chan A."/>
            <person name="Zhou S."/>
            <person name="Gentzbittel L."/>
            <person name="Childs K.L."/>
            <person name="Yandell M."/>
            <person name="Gundlach H."/>
            <person name="Mayer K.F."/>
            <person name="Schwartz D.C."/>
            <person name="Town C.D."/>
        </authorList>
    </citation>
    <scope>GENOME REANNOTATION</scope>
    <source>
        <strain evidence="1">A17</strain>
        <strain evidence="2 3">cv. Jemalong A17</strain>
    </source>
</reference>
<evidence type="ECO:0000313" key="1">
    <source>
        <dbReference type="EMBL" id="KEH15441.1"/>
    </source>
</evidence>
<dbReference type="AlphaFoldDB" id="A0A072TE01"/>
<dbReference type="HOGENOM" id="CLU_675059_0_0_1"/>
<sequence>MKHATQIEAIFQIRNDMERLMRANLIGRAQCVVGDMTSHGGVVISGNQFHTWNDIPIARQGDLVTCPKCPPHIFRIAEGLETSISDDRPMAVEGHRTTCGAVLIARMAPANMVSAHTAFANGCGYDEQFVLRDLDGHPIPGMPYKITAADGTDSSMTNLAWSGSAATNTTPHSFQLVQTDVIRYVNTVDTDSGWLLVGRDDLPRSEWKSLFKYCKVMLIGRKNGRTYFKVMEGESRGTIAFLSDSNASQYLGKTAPTQKPVELVMTYGAYDESWESITRKRMLPQQLASGTLGEIRFEATMNTSWGGEFHPIPPGTYTILLPDFPHKKEYTEQYKREHPNLSHHQVWFPIAHGNNSRYVHVGNVSEGCVTVVHLKKWSEIHETLVRHRGPDGNSVGTLIVKGQPRRTR</sequence>
<gene>
    <name evidence="1" type="ORF">MTR_1045s0020</name>
</gene>
<dbReference type="CDD" id="cd14744">
    <property type="entry name" value="PAAR_CT_2"/>
    <property type="match status" value="1"/>
</dbReference>
<dbReference type="EnsemblPlants" id="KEH15441">
    <property type="protein sequence ID" value="KEH15441"/>
    <property type="gene ID" value="MTR_1045s0020"/>
</dbReference>
<dbReference type="Proteomes" id="UP000002051">
    <property type="component" value="Unassembled WGS sequence"/>
</dbReference>
<protein>
    <submittedName>
        <fullName evidence="1">PAAR motif protein</fullName>
    </submittedName>
</protein>
<organism evidence="1 3">
    <name type="scientific">Medicago truncatula</name>
    <name type="common">Barrel medic</name>
    <name type="synonym">Medicago tribuloides</name>
    <dbReference type="NCBI Taxonomy" id="3880"/>
    <lineage>
        <taxon>Eukaryota</taxon>
        <taxon>Viridiplantae</taxon>
        <taxon>Streptophyta</taxon>
        <taxon>Embryophyta</taxon>
        <taxon>Tracheophyta</taxon>
        <taxon>Spermatophyta</taxon>
        <taxon>Magnoliopsida</taxon>
        <taxon>eudicotyledons</taxon>
        <taxon>Gunneridae</taxon>
        <taxon>Pentapetalae</taxon>
        <taxon>rosids</taxon>
        <taxon>fabids</taxon>
        <taxon>Fabales</taxon>
        <taxon>Fabaceae</taxon>
        <taxon>Papilionoideae</taxon>
        <taxon>50 kb inversion clade</taxon>
        <taxon>NPAAA clade</taxon>
        <taxon>Hologalegina</taxon>
        <taxon>IRL clade</taxon>
        <taxon>Trifolieae</taxon>
        <taxon>Medicago</taxon>
    </lineage>
</organism>
<accession>A0A072TE01</accession>
<reference evidence="2" key="3">
    <citation type="submission" date="2015-06" db="UniProtKB">
        <authorList>
            <consortium name="EnsemblPlants"/>
        </authorList>
    </citation>
    <scope>IDENTIFICATION</scope>
    <source>
        <strain evidence="2">cv. Jemalong A17</strain>
    </source>
</reference>
<reference evidence="1 3" key="1">
    <citation type="journal article" date="2011" name="Nature">
        <title>The Medicago genome provides insight into the evolution of rhizobial symbioses.</title>
        <authorList>
            <person name="Young N.D."/>
            <person name="Debelle F."/>
            <person name="Oldroyd G.E."/>
            <person name="Geurts R."/>
            <person name="Cannon S.B."/>
            <person name="Udvardi M.K."/>
            <person name="Benedito V.A."/>
            <person name="Mayer K.F."/>
            <person name="Gouzy J."/>
            <person name="Schoof H."/>
            <person name="Van de Peer Y."/>
            <person name="Proost S."/>
            <person name="Cook D.R."/>
            <person name="Meyers B.C."/>
            <person name="Spannagl M."/>
            <person name="Cheung F."/>
            <person name="De Mita S."/>
            <person name="Krishnakumar V."/>
            <person name="Gundlach H."/>
            <person name="Zhou S."/>
            <person name="Mudge J."/>
            <person name="Bharti A.K."/>
            <person name="Murray J.D."/>
            <person name="Naoumkina M.A."/>
            <person name="Rosen B."/>
            <person name="Silverstein K.A."/>
            <person name="Tang H."/>
            <person name="Rombauts S."/>
            <person name="Zhao P.X."/>
            <person name="Zhou P."/>
            <person name="Barbe V."/>
            <person name="Bardou P."/>
            <person name="Bechner M."/>
            <person name="Bellec A."/>
            <person name="Berger A."/>
            <person name="Berges H."/>
            <person name="Bidwell S."/>
            <person name="Bisseling T."/>
            <person name="Choisne N."/>
            <person name="Couloux A."/>
            <person name="Denny R."/>
            <person name="Deshpande S."/>
            <person name="Dai X."/>
            <person name="Doyle J.J."/>
            <person name="Dudez A.M."/>
            <person name="Farmer A.D."/>
            <person name="Fouteau S."/>
            <person name="Franken C."/>
            <person name="Gibelin C."/>
            <person name="Gish J."/>
            <person name="Goldstein S."/>
            <person name="Gonzalez A.J."/>
            <person name="Green P.J."/>
            <person name="Hallab A."/>
            <person name="Hartog M."/>
            <person name="Hua A."/>
            <person name="Humphray S.J."/>
            <person name="Jeong D.H."/>
            <person name="Jing Y."/>
            <person name="Jocker A."/>
            <person name="Kenton S.M."/>
            <person name="Kim D.J."/>
            <person name="Klee K."/>
            <person name="Lai H."/>
            <person name="Lang C."/>
            <person name="Lin S."/>
            <person name="Macmil S.L."/>
            <person name="Magdelenat G."/>
            <person name="Matthews L."/>
            <person name="McCorrison J."/>
            <person name="Monaghan E.L."/>
            <person name="Mun J.H."/>
            <person name="Najar F.Z."/>
            <person name="Nicholson C."/>
            <person name="Noirot C."/>
            <person name="O'Bleness M."/>
            <person name="Paule C.R."/>
            <person name="Poulain J."/>
            <person name="Prion F."/>
            <person name="Qin B."/>
            <person name="Qu C."/>
            <person name="Retzel E.F."/>
            <person name="Riddle C."/>
            <person name="Sallet E."/>
            <person name="Samain S."/>
            <person name="Samson N."/>
            <person name="Sanders I."/>
            <person name="Saurat O."/>
            <person name="Scarpelli C."/>
            <person name="Schiex T."/>
            <person name="Segurens B."/>
            <person name="Severin A.J."/>
            <person name="Sherrier D.J."/>
            <person name="Shi R."/>
            <person name="Sims S."/>
            <person name="Singer S.R."/>
            <person name="Sinharoy S."/>
            <person name="Sterck L."/>
            <person name="Viollet A."/>
            <person name="Wang B.B."/>
            <person name="Wang K."/>
            <person name="Wang M."/>
            <person name="Wang X."/>
            <person name="Warfsmann J."/>
            <person name="Weissenbach J."/>
            <person name="White D.D."/>
            <person name="White J.D."/>
            <person name="Wiley G.B."/>
            <person name="Wincker P."/>
            <person name="Xing Y."/>
            <person name="Yang L."/>
            <person name="Yao Z."/>
            <person name="Ying F."/>
            <person name="Zhai J."/>
            <person name="Zhou L."/>
            <person name="Zuber A."/>
            <person name="Denarie J."/>
            <person name="Dixon R.A."/>
            <person name="May G.D."/>
            <person name="Schwartz D.C."/>
            <person name="Rogers J."/>
            <person name="Quetier F."/>
            <person name="Town C.D."/>
            <person name="Roe B.A."/>
        </authorList>
    </citation>
    <scope>NUCLEOTIDE SEQUENCE [LARGE SCALE GENOMIC DNA]</scope>
    <source>
        <strain evidence="1">A17</strain>
        <strain evidence="2 3">cv. Jemalong A17</strain>
    </source>
</reference>
<evidence type="ECO:0000313" key="3">
    <source>
        <dbReference type="Proteomes" id="UP000002051"/>
    </source>
</evidence>
<name>A0A072TE01_MEDTR</name>